<reference evidence="2" key="2">
    <citation type="submission" date="2025-08" db="UniProtKB">
        <authorList>
            <consortium name="RefSeq"/>
        </authorList>
    </citation>
    <scope>IDENTIFICATION</scope>
    <source>
        <tissue evidence="2">Leaf</tissue>
    </source>
</reference>
<name>A0AC58SAJ4_TOBAC</name>
<gene>
    <name evidence="2" type="primary">LOC142166469</name>
</gene>
<reference evidence="1" key="1">
    <citation type="journal article" date="2014" name="Nat. Commun.">
        <title>The tobacco genome sequence and its comparison with those of tomato and potato.</title>
        <authorList>
            <person name="Sierro N."/>
            <person name="Battey J.N."/>
            <person name="Ouadi S."/>
            <person name="Bakaher N."/>
            <person name="Bovet L."/>
            <person name="Willig A."/>
            <person name="Goepfert S."/>
            <person name="Peitsch M.C."/>
            <person name="Ivanov N.V."/>
        </authorList>
    </citation>
    <scope>NUCLEOTIDE SEQUENCE [LARGE SCALE GENOMIC DNA]</scope>
</reference>
<sequence length="210" mass="24942">MDRKCRYYVWGSIDEKRKVALVSWKKICKPKKNGALNIKSCKLWNIASVRKRIWQLATKADSLWIRWVYGVYMRGNQDIWIHTPPVDSIWYWRKLNSIKSVMTNWYNNGTYCLTINGAYSVSRSYISLLGSMEKMLEADLVWNNIMLPRHRFIVWLANQEKLLTKERLIRVHIPVDDGMCCVCDENKVESQLHLFTECSWTVKLQDELEM</sequence>
<evidence type="ECO:0000313" key="1">
    <source>
        <dbReference type="Proteomes" id="UP000790787"/>
    </source>
</evidence>
<dbReference type="Proteomes" id="UP000790787">
    <property type="component" value="Chromosome 11"/>
</dbReference>
<keyword evidence="1" id="KW-1185">Reference proteome</keyword>
<protein>
    <submittedName>
        <fullName evidence="2">Uncharacterized protein LOC142166469</fullName>
    </submittedName>
</protein>
<accession>A0AC58SAJ4</accession>
<proteinExistence type="predicted"/>
<dbReference type="RefSeq" id="XP_075081963.1">
    <property type="nucleotide sequence ID" value="XM_075225862.1"/>
</dbReference>
<organism evidence="1 2">
    <name type="scientific">Nicotiana tabacum</name>
    <name type="common">Common tobacco</name>
    <dbReference type="NCBI Taxonomy" id="4097"/>
    <lineage>
        <taxon>Eukaryota</taxon>
        <taxon>Viridiplantae</taxon>
        <taxon>Streptophyta</taxon>
        <taxon>Embryophyta</taxon>
        <taxon>Tracheophyta</taxon>
        <taxon>Spermatophyta</taxon>
        <taxon>Magnoliopsida</taxon>
        <taxon>eudicotyledons</taxon>
        <taxon>Gunneridae</taxon>
        <taxon>Pentapetalae</taxon>
        <taxon>asterids</taxon>
        <taxon>lamiids</taxon>
        <taxon>Solanales</taxon>
        <taxon>Solanaceae</taxon>
        <taxon>Nicotianoideae</taxon>
        <taxon>Nicotianeae</taxon>
        <taxon>Nicotiana</taxon>
    </lineage>
</organism>
<evidence type="ECO:0000313" key="2">
    <source>
        <dbReference type="RefSeq" id="XP_075081963.1"/>
    </source>
</evidence>